<dbReference type="EMBL" id="CP036425">
    <property type="protein sequence ID" value="QDU32293.1"/>
    <property type="molecule type" value="Genomic_DNA"/>
</dbReference>
<accession>A0A517YPZ9</accession>
<dbReference type="GO" id="GO:0016788">
    <property type="term" value="F:hydrolase activity, acting on ester bonds"/>
    <property type="evidence" value="ECO:0007669"/>
    <property type="project" value="UniProtKB-ARBA"/>
</dbReference>
<dbReference type="KEGG" id="pcor:KS4_03240"/>
<feature type="signal peptide" evidence="1">
    <location>
        <begin position="1"/>
        <end position="29"/>
    </location>
</feature>
<evidence type="ECO:0000313" key="2">
    <source>
        <dbReference type="EMBL" id="QDU32293.1"/>
    </source>
</evidence>
<dbReference type="Proteomes" id="UP000317369">
    <property type="component" value="Chromosome"/>
</dbReference>
<dbReference type="InterPro" id="IPR036514">
    <property type="entry name" value="SGNH_hydro_sf"/>
</dbReference>
<gene>
    <name evidence="2" type="ORF">KS4_03240</name>
</gene>
<dbReference type="RefSeq" id="WP_145073620.1">
    <property type="nucleotide sequence ID" value="NZ_CP036425.1"/>
</dbReference>
<dbReference type="AlphaFoldDB" id="A0A517YPZ9"/>
<evidence type="ECO:0000256" key="1">
    <source>
        <dbReference type="SAM" id="SignalP"/>
    </source>
</evidence>
<dbReference type="Gene3D" id="3.40.50.1110">
    <property type="entry name" value="SGNH hydrolase"/>
    <property type="match status" value="1"/>
</dbReference>
<dbReference type="OrthoDB" id="227157at2"/>
<proteinExistence type="predicted"/>
<name>A0A517YPZ9_9BACT</name>
<keyword evidence="3" id="KW-1185">Reference proteome</keyword>
<evidence type="ECO:0008006" key="4">
    <source>
        <dbReference type="Google" id="ProtNLM"/>
    </source>
</evidence>
<protein>
    <recommendedName>
        <fullName evidence="4">SGNH/GDSL hydrolase family protein</fullName>
    </recommendedName>
</protein>
<keyword evidence="1" id="KW-0732">Signal</keyword>
<organism evidence="2 3">
    <name type="scientific">Poriferisphaera corsica</name>
    <dbReference type="NCBI Taxonomy" id="2528020"/>
    <lineage>
        <taxon>Bacteria</taxon>
        <taxon>Pseudomonadati</taxon>
        <taxon>Planctomycetota</taxon>
        <taxon>Phycisphaerae</taxon>
        <taxon>Phycisphaerales</taxon>
        <taxon>Phycisphaeraceae</taxon>
        <taxon>Poriferisphaera</taxon>
    </lineage>
</organism>
<feature type="chain" id="PRO_5022133121" description="SGNH/GDSL hydrolase family protein" evidence="1">
    <location>
        <begin position="30"/>
        <end position="331"/>
    </location>
</feature>
<evidence type="ECO:0000313" key="3">
    <source>
        <dbReference type="Proteomes" id="UP000317369"/>
    </source>
</evidence>
<reference evidence="2 3" key="1">
    <citation type="submission" date="2019-02" db="EMBL/GenBank/DDBJ databases">
        <title>Deep-cultivation of Planctomycetes and their phenomic and genomic characterization uncovers novel biology.</title>
        <authorList>
            <person name="Wiegand S."/>
            <person name="Jogler M."/>
            <person name="Boedeker C."/>
            <person name="Pinto D."/>
            <person name="Vollmers J."/>
            <person name="Rivas-Marin E."/>
            <person name="Kohn T."/>
            <person name="Peeters S.H."/>
            <person name="Heuer A."/>
            <person name="Rast P."/>
            <person name="Oberbeckmann S."/>
            <person name="Bunk B."/>
            <person name="Jeske O."/>
            <person name="Meyerdierks A."/>
            <person name="Storesund J.E."/>
            <person name="Kallscheuer N."/>
            <person name="Luecker S."/>
            <person name="Lage O.M."/>
            <person name="Pohl T."/>
            <person name="Merkel B.J."/>
            <person name="Hornburger P."/>
            <person name="Mueller R.-W."/>
            <person name="Bruemmer F."/>
            <person name="Labrenz M."/>
            <person name="Spormann A.M."/>
            <person name="Op den Camp H."/>
            <person name="Overmann J."/>
            <person name="Amann R."/>
            <person name="Jetten M.S.M."/>
            <person name="Mascher T."/>
            <person name="Medema M.H."/>
            <person name="Devos D.P."/>
            <person name="Kaster A.-K."/>
            <person name="Ovreas L."/>
            <person name="Rohde M."/>
            <person name="Galperin M.Y."/>
            <person name="Jogler C."/>
        </authorList>
    </citation>
    <scope>NUCLEOTIDE SEQUENCE [LARGE SCALE GENOMIC DNA]</scope>
    <source>
        <strain evidence="2 3">KS4</strain>
    </source>
</reference>
<sequence precursor="true">MTSIRHRHIALLATCFSLVCAFTSTPITANITSYHIGNSLTWNSNPDISFAQTATQLGLQWDTGYHIRCGSSLEYIQKEPDITCVPANPDFGFYTEALPNHQWDYVTFQPYSDWGSTFQTDINAFNHFRDLTHTNPANANTTFLIYAAWPQKTTDFATDWLRPASTNPSQNTILSREYFDNLATTLREQNPSLTVNVIPIGEVLNNINNEILNNNITILSQSTSNPITRIDDIYKDDKHLGDIGSYIASMTTLATILKQPPPNLDAIPTYFTNDSPQKLQTLTPELAAQLNDIIWDTVSTHAFTAVPEPASLTFLLLPATLLTIRRRPAKH</sequence>